<name>A0ABW4SUB2_9ACTN</name>
<organism evidence="2 3">
    <name type="scientific">Nonomuraea mangrovi</name>
    <dbReference type="NCBI Taxonomy" id="2316207"/>
    <lineage>
        <taxon>Bacteria</taxon>
        <taxon>Bacillati</taxon>
        <taxon>Actinomycetota</taxon>
        <taxon>Actinomycetes</taxon>
        <taxon>Streptosporangiales</taxon>
        <taxon>Streptosporangiaceae</taxon>
        <taxon>Nonomuraea</taxon>
    </lineage>
</organism>
<sequence>MLRRSSLVLWALALALTALPYVPFLGGWSGSYAALTMGSCWGFMRYADVSMALLPLYAVPEPVIVLVGFGLWALLAWKGMPRWGRAAGWLSVLGITWPTLLEFGFAVPDLLTGDGCAQTWAPFLGEGPSILGHVGEVLPALLILVAVRVPRTTPRGGIARTAAAAFAVLLLLGLQTGDRARGKVTEAAGEKCGSWDLRYGPRPVGRGDRETAFVCVARGQEYVLPPKLRDLPDAELVAFGRNLCGASMRADPKELGRLHGETGVSVDTVETTQALALLCPEVDAREQAEEKRRQAENDEFTATAKKRCAGLPPHRPRIRAAVRGATSMWSDYGAVTAIEDEEPEGTAALDKAFGNDLVGAAKGELAILTADEAMHVCVTVEGYGRRPPVERKGWEKVVEIGYTSPKGELTYWAEAAADLPNPLVKGPGRYRVRVHMRGAGAAMKDDGDARQQFLVMIFPGSSRGTEVLR</sequence>
<feature type="transmembrane region" description="Helical" evidence="1">
    <location>
        <begin position="89"/>
        <end position="107"/>
    </location>
</feature>
<proteinExistence type="predicted"/>
<dbReference type="Proteomes" id="UP001597368">
    <property type="component" value="Unassembled WGS sequence"/>
</dbReference>
<feature type="transmembrane region" description="Helical" evidence="1">
    <location>
        <begin position="157"/>
        <end position="174"/>
    </location>
</feature>
<gene>
    <name evidence="2" type="ORF">ACFSKW_16960</name>
</gene>
<evidence type="ECO:0000313" key="3">
    <source>
        <dbReference type="Proteomes" id="UP001597368"/>
    </source>
</evidence>
<protein>
    <submittedName>
        <fullName evidence="2">Uncharacterized protein</fullName>
    </submittedName>
</protein>
<dbReference type="EMBL" id="JBHUFV010000024">
    <property type="protein sequence ID" value="MFD1933167.1"/>
    <property type="molecule type" value="Genomic_DNA"/>
</dbReference>
<keyword evidence="1" id="KW-0812">Transmembrane</keyword>
<comment type="caution">
    <text evidence="2">The sequence shown here is derived from an EMBL/GenBank/DDBJ whole genome shotgun (WGS) entry which is preliminary data.</text>
</comment>
<feature type="transmembrane region" description="Helical" evidence="1">
    <location>
        <begin position="57"/>
        <end position="77"/>
    </location>
</feature>
<reference evidence="3" key="1">
    <citation type="journal article" date="2019" name="Int. J. Syst. Evol. Microbiol.">
        <title>The Global Catalogue of Microorganisms (GCM) 10K type strain sequencing project: providing services to taxonomists for standard genome sequencing and annotation.</title>
        <authorList>
            <consortium name="The Broad Institute Genomics Platform"/>
            <consortium name="The Broad Institute Genome Sequencing Center for Infectious Disease"/>
            <person name="Wu L."/>
            <person name="Ma J."/>
        </authorList>
    </citation>
    <scope>NUCLEOTIDE SEQUENCE [LARGE SCALE GENOMIC DNA]</scope>
    <source>
        <strain evidence="3">ICMP 6774ER</strain>
    </source>
</reference>
<feature type="transmembrane region" description="Helical" evidence="1">
    <location>
        <begin position="127"/>
        <end position="145"/>
    </location>
</feature>
<dbReference type="RefSeq" id="WP_379573212.1">
    <property type="nucleotide sequence ID" value="NZ_JBHUFV010000024.1"/>
</dbReference>
<evidence type="ECO:0000256" key="1">
    <source>
        <dbReference type="SAM" id="Phobius"/>
    </source>
</evidence>
<accession>A0ABW4SUB2</accession>
<keyword evidence="1" id="KW-0472">Membrane</keyword>
<keyword evidence="3" id="KW-1185">Reference proteome</keyword>
<keyword evidence="1" id="KW-1133">Transmembrane helix</keyword>
<evidence type="ECO:0000313" key="2">
    <source>
        <dbReference type="EMBL" id="MFD1933167.1"/>
    </source>
</evidence>